<dbReference type="Proteomes" id="UP000054988">
    <property type="component" value="Unassembled WGS sequence"/>
</dbReference>
<keyword evidence="2" id="KW-0812">Transmembrane</keyword>
<comment type="caution">
    <text evidence="3">The sequence shown here is derived from an EMBL/GenBank/DDBJ whole genome shotgun (WGS) entry which is preliminary data.</text>
</comment>
<reference evidence="3 4" key="1">
    <citation type="submission" date="2015-12" db="EMBL/GenBank/DDBJ databases">
        <title>Draft genome sequence of Moniliophthora roreri, the causal agent of frosty pod rot of cacao.</title>
        <authorList>
            <person name="Aime M.C."/>
            <person name="Diaz-Valderrama J.R."/>
            <person name="Kijpornyongpan T."/>
            <person name="Phillips-Mora W."/>
        </authorList>
    </citation>
    <scope>NUCLEOTIDE SEQUENCE [LARGE SCALE GENOMIC DNA]</scope>
    <source>
        <strain evidence="3 4">MCA 2952</strain>
    </source>
</reference>
<sequence>MSCSASGQVSSSTECGATGACEESNTTLGPICSGDVISVPPTPTTMPSSIPSSSSMPPSTISPITSPSSDSPITIPPQTTTPTSVVHTSPRDQGTVRTTIITSMLPITSPTSTPSDNAEPSIQSQESTISSAFLSGASSSIENTSSESSLPTIAAAATSVRKGPPAGLIVGVVIAGVVGLFVLLGIVGITIRYRRKRQRQAAASFLPTPYTVQPRSMQRTSKAESDEQEEDIGANVRAAGVVPLAMELYRWLQFGRQRLQRLEADEPPPQYRM</sequence>
<keyword evidence="2" id="KW-0472">Membrane</keyword>
<feature type="transmembrane region" description="Helical" evidence="2">
    <location>
        <begin position="168"/>
        <end position="191"/>
    </location>
</feature>
<gene>
    <name evidence="3" type="ORF">WG66_9715</name>
</gene>
<name>A0A0W0FN23_MONRR</name>
<evidence type="ECO:0000256" key="1">
    <source>
        <dbReference type="SAM" id="MobiDB-lite"/>
    </source>
</evidence>
<proteinExistence type="predicted"/>
<feature type="region of interest" description="Disordered" evidence="1">
    <location>
        <begin position="106"/>
        <end position="129"/>
    </location>
</feature>
<feature type="region of interest" description="Disordered" evidence="1">
    <location>
        <begin position="1"/>
        <end position="91"/>
    </location>
</feature>
<dbReference type="EMBL" id="LATX01001826">
    <property type="protein sequence ID" value="KTB37715.1"/>
    <property type="molecule type" value="Genomic_DNA"/>
</dbReference>
<feature type="compositionally biased region" description="Polar residues" evidence="1">
    <location>
        <begin position="106"/>
        <end position="126"/>
    </location>
</feature>
<evidence type="ECO:0000313" key="4">
    <source>
        <dbReference type="Proteomes" id="UP000054988"/>
    </source>
</evidence>
<organism evidence="3 4">
    <name type="scientific">Moniliophthora roreri</name>
    <name type="common">Frosty pod rot fungus</name>
    <name type="synonym">Monilia roreri</name>
    <dbReference type="NCBI Taxonomy" id="221103"/>
    <lineage>
        <taxon>Eukaryota</taxon>
        <taxon>Fungi</taxon>
        <taxon>Dikarya</taxon>
        <taxon>Basidiomycota</taxon>
        <taxon>Agaricomycotina</taxon>
        <taxon>Agaricomycetes</taxon>
        <taxon>Agaricomycetidae</taxon>
        <taxon>Agaricales</taxon>
        <taxon>Marasmiineae</taxon>
        <taxon>Marasmiaceae</taxon>
        <taxon>Moniliophthora</taxon>
    </lineage>
</organism>
<dbReference type="AlphaFoldDB" id="A0A0W0FN23"/>
<feature type="compositionally biased region" description="Low complexity" evidence="1">
    <location>
        <begin position="45"/>
        <end position="88"/>
    </location>
</feature>
<evidence type="ECO:0000313" key="3">
    <source>
        <dbReference type="EMBL" id="KTB37715.1"/>
    </source>
</evidence>
<feature type="compositionally biased region" description="Polar residues" evidence="1">
    <location>
        <begin position="1"/>
        <end position="15"/>
    </location>
</feature>
<accession>A0A0W0FN23</accession>
<evidence type="ECO:0000256" key="2">
    <source>
        <dbReference type="SAM" id="Phobius"/>
    </source>
</evidence>
<keyword evidence="2" id="KW-1133">Transmembrane helix</keyword>
<protein>
    <submittedName>
        <fullName evidence="3">Uncharacterized protein</fullName>
    </submittedName>
</protein>
<feature type="region of interest" description="Disordered" evidence="1">
    <location>
        <begin position="212"/>
        <end position="231"/>
    </location>
</feature>